<sequence>MQRASPSLRTLIELYLSAFRAVHRRPDPAQLKTEAPCLANWTVATRGREIFLVGDVTGHPLLGDSWIQTSTLIFVSEDRQWARTLSRWYRLRSAFVPPLPDEYAGVSLRGYLVSVDDGIISLPMHMARKFMVRRPQEVADLAFSVGYDDLVPELTRLARAWPNMPNENLFQVPQAL</sequence>
<name>A0A418SL86_9RHOB</name>
<accession>A0A418SL86</accession>
<evidence type="ECO:0000313" key="2">
    <source>
        <dbReference type="Proteomes" id="UP000283786"/>
    </source>
</evidence>
<reference evidence="1 2" key="1">
    <citation type="submission" date="2020-08" db="EMBL/GenBank/DDBJ databases">
        <title>Genome sequence of Rhodobacteraceae bacterium Lw-13e.</title>
        <authorList>
            <person name="Poehlein A."/>
            <person name="Wolter L."/>
            <person name="Daniel R."/>
            <person name="Brinkhoff T."/>
        </authorList>
    </citation>
    <scope>NUCLEOTIDE SEQUENCE [LARGE SCALE GENOMIC DNA]</scope>
    <source>
        <strain evidence="1 2">Lw-13e</strain>
    </source>
</reference>
<keyword evidence="2" id="KW-1185">Reference proteome</keyword>
<dbReference type="EMBL" id="CP060436">
    <property type="protein sequence ID" value="QPM92025.1"/>
    <property type="molecule type" value="Genomic_DNA"/>
</dbReference>
<evidence type="ECO:0000313" key="1">
    <source>
        <dbReference type="EMBL" id="QPM92025.1"/>
    </source>
</evidence>
<dbReference type="Proteomes" id="UP000283786">
    <property type="component" value="Chromosome"/>
</dbReference>
<organism evidence="1 2">
    <name type="scientific">Pseudooceanicola algae</name>
    <dbReference type="NCBI Taxonomy" id="1537215"/>
    <lineage>
        <taxon>Bacteria</taxon>
        <taxon>Pseudomonadati</taxon>
        <taxon>Pseudomonadota</taxon>
        <taxon>Alphaproteobacteria</taxon>
        <taxon>Rhodobacterales</taxon>
        <taxon>Paracoccaceae</taxon>
        <taxon>Pseudooceanicola</taxon>
    </lineage>
</organism>
<dbReference type="AlphaFoldDB" id="A0A418SL86"/>
<dbReference type="InterPro" id="IPR046574">
    <property type="entry name" value="DUF6634"/>
</dbReference>
<dbReference type="KEGG" id="palw:PSAL_032880"/>
<proteinExistence type="predicted"/>
<gene>
    <name evidence="1" type="ORF">PSAL_032880</name>
</gene>
<protein>
    <submittedName>
        <fullName evidence="1">Uncharacterized protein</fullName>
    </submittedName>
</protein>
<dbReference type="Pfam" id="PF20339">
    <property type="entry name" value="DUF6634"/>
    <property type="match status" value="1"/>
</dbReference>
<dbReference type="OrthoDB" id="7870532at2"/>